<reference evidence="1 2" key="1">
    <citation type="journal article" date="2019" name="Int. J. Syst. Evol. Microbiol.">
        <title>The Global Catalogue of Microorganisms (GCM) 10K type strain sequencing project: providing services to taxonomists for standard genome sequencing and annotation.</title>
        <authorList>
            <consortium name="The Broad Institute Genomics Platform"/>
            <consortium name="The Broad Institute Genome Sequencing Center for Infectious Disease"/>
            <person name="Wu L."/>
            <person name="Ma J."/>
        </authorList>
    </citation>
    <scope>NUCLEOTIDE SEQUENCE [LARGE SCALE GENOMIC DNA]</scope>
    <source>
        <strain evidence="1 2">JCM 11117</strain>
    </source>
</reference>
<accession>A0ABN1PDE9</accession>
<comment type="caution">
    <text evidence="1">The sequence shown here is derived from an EMBL/GenBank/DDBJ whole genome shotgun (WGS) entry which is preliminary data.</text>
</comment>
<protein>
    <recommendedName>
        <fullName evidence="3">Beta-lactamase family protein</fullName>
    </recommendedName>
</protein>
<organism evidence="1 2">
    <name type="scientific">Pseudonocardia zijingensis</name>
    <dbReference type="NCBI Taxonomy" id="153376"/>
    <lineage>
        <taxon>Bacteria</taxon>
        <taxon>Bacillati</taxon>
        <taxon>Actinomycetota</taxon>
        <taxon>Actinomycetes</taxon>
        <taxon>Pseudonocardiales</taxon>
        <taxon>Pseudonocardiaceae</taxon>
        <taxon>Pseudonocardia</taxon>
    </lineage>
</organism>
<dbReference type="Gene3D" id="3.40.710.10">
    <property type="entry name" value="DD-peptidase/beta-lactamase superfamily"/>
    <property type="match status" value="1"/>
</dbReference>
<evidence type="ECO:0008006" key="3">
    <source>
        <dbReference type="Google" id="ProtNLM"/>
    </source>
</evidence>
<dbReference type="SUPFAM" id="SSF56601">
    <property type="entry name" value="beta-lactamase/transpeptidase-like"/>
    <property type="match status" value="1"/>
</dbReference>
<proteinExistence type="predicted"/>
<dbReference type="InterPro" id="IPR012338">
    <property type="entry name" value="Beta-lactam/transpept-like"/>
</dbReference>
<gene>
    <name evidence="1" type="ORF">GCM10009559_11410</name>
</gene>
<dbReference type="RefSeq" id="WP_343939668.1">
    <property type="nucleotide sequence ID" value="NZ_BAAAHP010000032.1"/>
</dbReference>
<evidence type="ECO:0000313" key="1">
    <source>
        <dbReference type="EMBL" id="GAA0926356.1"/>
    </source>
</evidence>
<evidence type="ECO:0000313" key="2">
    <source>
        <dbReference type="Proteomes" id="UP001499967"/>
    </source>
</evidence>
<dbReference type="EMBL" id="BAAAHP010000032">
    <property type="protein sequence ID" value="GAA0926356.1"/>
    <property type="molecule type" value="Genomic_DNA"/>
</dbReference>
<dbReference type="Proteomes" id="UP001499967">
    <property type="component" value="Unassembled WGS sequence"/>
</dbReference>
<sequence length="255" mass="26589">MSAADVLATLADGASAQVAGEVLGTPQYGGAPLRATAARRGAARLRCASVLKPLVVWVAAGGRSEDGERAIRYSDNAATQRLWHGGPPPRILDRLAGSTGVRWRQAGADPSWFGGVEVSATELVTAYGALARDPSAARVLDWMRAVAPEQAFGVPGAVADTLGVPAGDVAVKAGWIGHPDETVLRTHAVAVAERDGEIVVVAALTALPYPADRERYQEDLRAGRPVVDVHEALAGQLLRDLLAATCRDLARLGGR</sequence>
<keyword evidence="2" id="KW-1185">Reference proteome</keyword>
<name>A0ABN1PDE9_9PSEU</name>